<dbReference type="EMBL" id="FNAS01000013">
    <property type="protein sequence ID" value="SDE57044.1"/>
    <property type="molecule type" value="Genomic_DNA"/>
</dbReference>
<organism evidence="5 6">
    <name type="scientific">Riemerella columbipharyngis</name>
    <dbReference type="NCBI Taxonomy" id="1071918"/>
    <lineage>
        <taxon>Bacteria</taxon>
        <taxon>Pseudomonadati</taxon>
        <taxon>Bacteroidota</taxon>
        <taxon>Flavobacteriia</taxon>
        <taxon>Flavobacteriales</taxon>
        <taxon>Weeksellaceae</taxon>
        <taxon>Riemerella</taxon>
    </lineage>
</organism>
<dbReference type="OrthoDB" id="1068680at2"/>
<dbReference type="InterPro" id="IPR011010">
    <property type="entry name" value="DNA_brk_join_enz"/>
</dbReference>
<dbReference type="AlphaFoldDB" id="A0A1G7E052"/>
<dbReference type="Pfam" id="PF17293">
    <property type="entry name" value="Arm-DNA-bind_5"/>
    <property type="match status" value="1"/>
</dbReference>
<dbReference type="SUPFAM" id="SSF56349">
    <property type="entry name" value="DNA breaking-rejoining enzymes"/>
    <property type="match status" value="1"/>
</dbReference>
<dbReference type="RefSeq" id="WP_092737173.1">
    <property type="nucleotide sequence ID" value="NZ_FNAS01000013.1"/>
</dbReference>
<dbReference type="GO" id="GO:0015074">
    <property type="term" value="P:DNA integration"/>
    <property type="evidence" value="ECO:0007669"/>
    <property type="project" value="InterPro"/>
</dbReference>
<evidence type="ECO:0000256" key="1">
    <source>
        <dbReference type="ARBA" id="ARBA00008857"/>
    </source>
</evidence>
<dbReference type="CDD" id="cd01185">
    <property type="entry name" value="INTN1_C_like"/>
    <property type="match status" value="1"/>
</dbReference>
<dbReference type="STRING" id="1071918.SAMN05421544_11354"/>
<evidence type="ECO:0000313" key="6">
    <source>
        <dbReference type="Proteomes" id="UP000198517"/>
    </source>
</evidence>
<reference evidence="5 6" key="1">
    <citation type="submission" date="2016-10" db="EMBL/GenBank/DDBJ databases">
        <authorList>
            <person name="de Groot N.N."/>
        </authorList>
    </citation>
    <scope>NUCLEOTIDE SEQUENCE [LARGE SCALE GENOMIC DNA]</scope>
    <source>
        <strain evidence="5 6">DSM 24015</strain>
    </source>
</reference>
<sequence length="391" mass="45553">MFEKFYPESNSQKVGAKIFSPMNVNFNLKNYINKDGKSQILLVVTSEGKRKRVPLDIYIKPTDWDKNKQRAKKSEDSETINLLLDQIFSKISDIRIHYRLSKIPLSLDKLIEEFKNKTPDYDFIAFMKHHLGKMILRPNSFKKHISEIKKLEEYRAYIPFHEINMSFIDSYKGYLANTKNNAPTTIASSIKIITKFLRIARKYGIFLNLNVDDIKPGSTKGNRVNLNIEEVNRLKAYYFSQFIKPNHKLTLGYFLFSCYSSLRISDIQKLNRQDVESDTLTYVSTKTNNIHTVIITKTAKEIVEHNPELFVTKISDQKMNKALKEIANICSIKKKVHFHVARHSFATNFLRKGGKIEDLQVIMDHSDIQTTMVYVHIIKSESIKSMYLMDD</sequence>
<dbReference type="GO" id="GO:0006310">
    <property type="term" value="P:DNA recombination"/>
    <property type="evidence" value="ECO:0007669"/>
    <property type="project" value="UniProtKB-KW"/>
</dbReference>
<keyword evidence="6" id="KW-1185">Reference proteome</keyword>
<gene>
    <name evidence="5" type="ORF">SAMN05421544_11354</name>
</gene>
<keyword evidence="2" id="KW-0238">DNA-binding</keyword>
<dbReference type="InterPro" id="IPR050090">
    <property type="entry name" value="Tyrosine_recombinase_XerCD"/>
</dbReference>
<comment type="similarity">
    <text evidence="1">Belongs to the 'phage' integrase family.</text>
</comment>
<dbReference type="Gene3D" id="1.10.443.10">
    <property type="entry name" value="Intergrase catalytic core"/>
    <property type="match status" value="1"/>
</dbReference>
<dbReference type="GO" id="GO:0003677">
    <property type="term" value="F:DNA binding"/>
    <property type="evidence" value="ECO:0007669"/>
    <property type="project" value="UniProtKB-KW"/>
</dbReference>
<accession>A0A1G7E052</accession>
<dbReference type="PANTHER" id="PTHR30349">
    <property type="entry name" value="PHAGE INTEGRASE-RELATED"/>
    <property type="match status" value="1"/>
</dbReference>
<evidence type="ECO:0000313" key="5">
    <source>
        <dbReference type="EMBL" id="SDE57044.1"/>
    </source>
</evidence>
<keyword evidence="3" id="KW-0233">DNA recombination</keyword>
<dbReference type="InterPro" id="IPR025269">
    <property type="entry name" value="SAM-like_dom"/>
</dbReference>
<evidence type="ECO:0000256" key="3">
    <source>
        <dbReference type="ARBA" id="ARBA00023172"/>
    </source>
</evidence>
<dbReference type="PROSITE" id="PS51898">
    <property type="entry name" value="TYR_RECOMBINASE"/>
    <property type="match status" value="1"/>
</dbReference>
<dbReference type="Pfam" id="PF13102">
    <property type="entry name" value="Phage_int_SAM_5"/>
    <property type="match status" value="1"/>
</dbReference>
<evidence type="ECO:0000256" key="2">
    <source>
        <dbReference type="ARBA" id="ARBA00023125"/>
    </source>
</evidence>
<dbReference type="InterPro" id="IPR010998">
    <property type="entry name" value="Integrase_recombinase_N"/>
</dbReference>
<dbReference type="Gene3D" id="1.10.150.130">
    <property type="match status" value="1"/>
</dbReference>
<dbReference type="InterPro" id="IPR013762">
    <property type="entry name" value="Integrase-like_cat_sf"/>
</dbReference>
<proteinExistence type="inferred from homology"/>
<name>A0A1G7E052_9FLAO</name>
<dbReference type="Proteomes" id="UP000198517">
    <property type="component" value="Unassembled WGS sequence"/>
</dbReference>
<feature type="domain" description="Tyr recombinase" evidence="4">
    <location>
        <begin position="221"/>
        <end position="388"/>
    </location>
</feature>
<dbReference type="InterPro" id="IPR002104">
    <property type="entry name" value="Integrase_catalytic"/>
</dbReference>
<evidence type="ECO:0000259" key="4">
    <source>
        <dbReference type="PROSITE" id="PS51898"/>
    </source>
</evidence>
<dbReference type="InterPro" id="IPR035386">
    <property type="entry name" value="Arm-DNA-bind_5"/>
</dbReference>
<dbReference type="PANTHER" id="PTHR30349:SF64">
    <property type="entry name" value="PROPHAGE INTEGRASE INTD-RELATED"/>
    <property type="match status" value="1"/>
</dbReference>
<protein>
    <submittedName>
        <fullName evidence="5">Site-specific recombinase XerD</fullName>
    </submittedName>
</protein>
<dbReference type="Pfam" id="PF00589">
    <property type="entry name" value="Phage_integrase"/>
    <property type="match status" value="1"/>
</dbReference>